<dbReference type="Gene3D" id="4.10.240.10">
    <property type="entry name" value="Zn(2)-C6 fungal-type DNA-binding domain"/>
    <property type="match status" value="1"/>
</dbReference>
<dbReference type="InterPro" id="IPR021858">
    <property type="entry name" value="Fun_TF"/>
</dbReference>
<sequence>MKTSICWTCRLRHKKCDETLPICGACAALEIDCHYSPRKPQWLQTEERRLEALARLKAQVKRSAKRRRGISQMRSIANDIDSSPDLSTFEPCPGTSQDSLTQETMVKPSSEPVTPPTITPTTDRAAYISVYMDYIFPILFPFYRPYVTQGGRVWLLSLAMNNAGFMSSITSIFSLVLWLVPAHVGPGQADCASQTLEDFHAQASVALGSMQHDLQHLHQRGIENCLTDSVYLLANMMQQLSFELIIAPSGNWQTHLDAATNLFEQILEHHGRDGPTRQLSTVISNLSRHSWPGAVNALNAEQGTFSFFSSILLFADIISSTVLDQPAKLLEYHCELQQSNSRQKPHIALEEITGCHNWVLLAISDISNLFRWKKDQIASGKLLEDELIYRATSLERILNNGLDTLDQHGNTKNNSRHIPPLELLLNQSGSPFSYSKGAPDNRSPLTRTWIYAARTYLLSVKVDTITESSELEISVKQIIQSFGAITSSPWLRWLAWPLCVAGIYASKAQRSAICEIMDLAGCFNVFGTMEAAFYIIKKTWQKQDAGERCLDLSTCLIPSTSVFNMSDNVKEVNGTLVTNTDVTPPNDWTNNYEDMGGDMQWGEFGDVADLAKGYGLDGTVKPLFAMQSYTGEAISLFELSGNHYLYNAIEGSLYQIHQPSDLQTIVSTIDDPDKGLTGLDIEAL</sequence>
<evidence type="ECO:0000256" key="1">
    <source>
        <dbReference type="ARBA" id="ARBA00004123"/>
    </source>
</evidence>
<dbReference type="SUPFAM" id="SSF57701">
    <property type="entry name" value="Zn2/Cys6 DNA-binding domain"/>
    <property type="match status" value="1"/>
</dbReference>
<comment type="caution">
    <text evidence="5">The sequence shown here is derived from an EMBL/GenBank/DDBJ whole genome shotgun (WGS) entry which is preliminary data.</text>
</comment>
<feature type="compositionally biased region" description="Polar residues" evidence="3">
    <location>
        <begin position="94"/>
        <end position="104"/>
    </location>
</feature>
<dbReference type="Proteomes" id="UP000746612">
    <property type="component" value="Unassembled WGS sequence"/>
</dbReference>
<dbReference type="SMART" id="SM00066">
    <property type="entry name" value="GAL4"/>
    <property type="match status" value="1"/>
</dbReference>
<dbReference type="GO" id="GO:0008270">
    <property type="term" value="F:zinc ion binding"/>
    <property type="evidence" value="ECO:0007669"/>
    <property type="project" value="InterPro"/>
</dbReference>
<evidence type="ECO:0000256" key="2">
    <source>
        <dbReference type="ARBA" id="ARBA00023242"/>
    </source>
</evidence>
<comment type="subcellular location">
    <subcellularLocation>
        <location evidence="1">Nucleus</location>
    </subcellularLocation>
</comment>
<dbReference type="EMBL" id="CAJPIJ010000001">
    <property type="protein sequence ID" value="CAG1962362.1"/>
    <property type="molecule type" value="Genomic_DNA"/>
</dbReference>
<feature type="domain" description="Zn(2)-C6 fungal-type" evidence="4">
    <location>
        <begin position="5"/>
        <end position="35"/>
    </location>
</feature>
<accession>A0A9N8R4U0</accession>
<dbReference type="AlphaFoldDB" id="A0A9N8R4U0"/>
<feature type="region of interest" description="Disordered" evidence="3">
    <location>
        <begin position="87"/>
        <end position="118"/>
    </location>
</feature>
<dbReference type="Pfam" id="PF11951">
    <property type="entry name" value="Fungal_trans_2"/>
    <property type="match status" value="1"/>
</dbReference>
<evidence type="ECO:0000313" key="6">
    <source>
        <dbReference type="Proteomes" id="UP000746612"/>
    </source>
</evidence>
<evidence type="ECO:0000313" key="5">
    <source>
        <dbReference type="EMBL" id="CAG1962362.1"/>
    </source>
</evidence>
<dbReference type="InterPro" id="IPR036864">
    <property type="entry name" value="Zn2-C6_fun-type_DNA-bd_sf"/>
</dbReference>
<evidence type="ECO:0000259" key="4">
    <source>
        <dbReference type="PROSITE" id="PS50048"/>
    </source>
</evidence>
<dbReference type="GO" id="GO:0005634">
    <property type="term" value="C:nucleus"/>
    <property type="evidence" value="ECO:0007669"/>
    <property type="project" value="UniProtKB-SubCell"/>
</dbReference>
<dbReference type="PANTHER" id="PTHR37534">
    <property type="entry name" value="TRANSCRIPTIONAL ACTIVATOR PROTEIN UGA3"/>
    <property type="match status" value="1"/>
</dbReference>
<dbReference type="Pfam" id="PF00172">
    <property type="entry name" value="Zn_clus"/>
    <property type="match status" value="1"/>
</dbReference>
<organism evidence="5 6">
    <name type="scientific">Gibberella zeae</name>
    <name type="common">Wheat head blight fungus</name>
    <name type="synonym">Fusarium graminearum</name>
    <dbReference type="NCBI Taxonomy" id="5518"/>
    <lineage>
        <taxon>Eukaryota</taxon>
        <taxon>Fungi</taxon>
        <taxon>Dikarya</taxon>
        <taxon>Ascomycota</taxon>
        <taxon>Pezizomycotina</taxon>
        <taxon>Sordariomycetes</taxon>
        <taxon>Hypocreomycetidae</taxon>
        <taxon>Hypocreales</taxon>
        <taxon>Nectriaceae</taxon>
        <taxon>Fusarium</taxon>
    </lineage>
</organism>
<dbReference type="GO" id="GO:0000981">
    <property type="term" value="F:DNA-binding transcription factor activity, RNA polymerase II-specific"/>
    <property type="evidence" value="ECO:0007669"/>
    <property type="project" value="InterPro"/>
</dbReference>
<dbReference type="PANTHER" id="PTHR37534:SF20">
    <property type="entry name" value="PRO1A C6 ZINK-FINGER PROTEIN"/>
    <property type="match status" value="1"/>
</dbReference>
<dbReference type="InterPro" id="IPR001138">
    <property type="entry name" value="Zn2Cys6_DnaBD"/>
</dbReference>
<dbReference type="CDD" id="cd00067">
    <property type="entry name" value="GAL4"/>
    <property type="match status" value="1"/>
</dbReference>
<name>A0A9N8R4U0_GIBZA</name>
<keyword evidence="2" id="KW-0539">Nucleus</keyword>
<dbReference type="PROSITE" id="PS50048">
    <property type="entry name" value="ZN2_CY6_FUNGAL_2"/>
    <property type="match status" value="1"/>
</dbReference>
<reference evidence="5" key="1">
    <citation type="submission" date="2021-03" db="EMBL/GenBank/DDBJ databases">
        <authorList>
            <person name="Alouane T."/>
            <person name="Langin T."/>
            <person name="Bonhomme L."/>
        </authorList>
    </citation>
    <scope>NUCLEOTIDE SEQUENCE</scope>
    <source>
        <strain evidence="5">MDC_Fg202</strain>
    </source>
</reference>
<proteinExistence type="predicted"/>
<protein>
    <recommendedName>
        <fullName evidence="4">Zn(2)-C6 fungal-type domain-containing protein</fullName>
    </recommendedName>
</protein>
<evidence type="ECO:0000256" key="3">
    <source>
        <dbReference type="SAM" id="MobiDB-lite"/>
    </source>
</evidence>
<gene>
    <name evidence="5" type="ORF">MDCFG202_LOCUS34</name>
</gene>